<dbReference type="GO" id="GO:0030424">
    <property type="term" value="C:axon"/>
    <property type="evidence" value="ECO:0007669"/>
    <property type="project" value="TreeGrafter"/>
</dbReference>
<dbReference type="InterPro" id="IPR013604">
    <property type="entry name" value="7TM_chemorcpt"/>
</dbReference>
<comment type="caution">
    <text evidence="8">Lacks conserved residue(s) required for the propagation of feature annotation.</text>
</comment>
<dbReference type="GO" id="GO:0007165">
    <property type="term" value="P:signal transduction"/>
    <property type="evidence" value="ECO:0007669"/>
    <property type="project" value="UniProtKB-KW"/>
</dbReference>
<feature type="transmembrane region" description="Helical" evidence="8">
    <location>
        <begin position="309"/>
        <end position="328"/>
    </location>
</feature>
<dbReference type="OrthoDB" id="6366728at2759"/>
<dbReference type="Pfam" id="PF08395">
    <property type="entry name" value="7tm_7"/>
    <property type="match status" value="2"/>
</dbReference>
<organism evidence="9 10">
    <name type="scientific">Hermetia illucens</name>
    <name type="common">Black soldier fly</name>
    <dbReference type="NCBI Taxonomy" id="343691"/>
    <lineage>
        <taxon>Eukaryota</taxon>
        <taxon>Metazoa</taxon>
        <taxon>Ecdysozoa</taxon>
        <taxon>Arthropoda</taxon>
        <taxon>Hexapoda</taxon>
        <taxon>Insecta</taxon>
        <taxon>Pterygota</taxon>
        <taxon>Neoptera</taxon>
        <taxon>Endopterygota</taxon>
        <taxon>Diptera</taxon>
        <taxon>Brachycera</taxon>
        <taxon>Stratiomyomorpha</taxon>
        <taxon>Stratiomyidae</taxon>
        <taxon>Hermetiinae</taxon>
        <taxon>Hermetia</taxon>
    </lineage>
</organism>
<keyword evidence="5 8" id="KW-0472">Membrane</keyword>
<evidence type="ECO:0000256" key="7">
    <source>
        <dbReference type="ARBA" id="ARBA00023224"/>
    </source>
</evidence>
<evidence type="ECO:0000256" key="4">
    <source>
        <dbReference type="ARBA" id="ARBA00022989"/>
    </source>
</evidence>
<feature type="transmembrane region" description="Helical" evidence="8">
    <location>
        <begin position="92"/>
        <end position="113"/>
    </location>
</feature>
<feature type="transmembrane region" description="Helical" evidence="8">
    <location>
        <begin position="180"/>
        <end position="205"/>
    </location>
</feature>
<evidence type="ECO:0000313" key="10">
    <source>
        <dbReference type="Proteomes" id="UP000594454"/>
    </source>
</evidence>
<comment type="similarity">
    <text evidence="8">Belongs to the insect chemoreceptor superfamily. Gustatory receptor (GR) family.</text>
</comment>
<dbReference type="GO" id="GO:0005886">
    <property type="term" value="C:plasma membrane"/>
    <property type="evidence" value="ECO:0007669"/>
    <property type="project" value="UniProtKB-SubCell"/>
</dbReference>
<feature type="transmembrane region" description="Helical" evidence="8">
    <location>
        <begin position="146"/>
        <end position="168"/>
    </location>
</feature>
<dbReference type="GO" id="GO:0030425">
    <property type="term" value="C:dendrite"/>
    <property type="evidence" value="ECO:0007669"/>
    <property type="project" value="TreeGrafter"/>
</dbReference>
<evidence type="ECO:0000256" key="2">
    <source>
        <dbReference type="ARBA" id="ARBA00022475"/>
    </source>
</evidence>
<feature type="transmembrane region" description="Helical" evidence="8">
    <location>
        <begin position="439"/>
        <end position="463"/>
    </location>
</feature>
<evidence type="ECO:0000256" key="1">
    <source>
        <dbReference type="ARBA" id="ARBA00004651"/>
    </source>
</evidence>
<evidence type="ECO:0000256" key="5">
    <source>
        <dbReference type="ARBA" id="ARBA00023136"/>
    </source>
</evidence>
<comment type="function">
    <text evidence="8">Gustatory receptor which mediates acceptance or avoidance behavior, depending on its substrates.</text>
</comment>
<feature type="transmembrane region" description="Helical" evidence="8">
    <location>
        <begin position="395"/>
        <end position="419"/>
    </location>
</feature>
<evidence type="ECO:0000256" key="8">
    <source>
        <dbReference type="RuleBase" id="RU363108"/>
    </source>
</evidence>
<dbReference type="GO" id="GO:0050909">
    <property type="term" value="P:sensory perception of taste"/>
    <property type="evidence" value="ECO:0007669"/>
    <property type="project" value="InterPro"/>
</dbReference>
<keyword evidence="4 8" id="KW-1133">Transmembrane helix</keyword>
<keyword evidence="10" id="KW-1185">Reference proteome</keyword>
<dbReference type="Proteomes" id="UP000594454">
    <property type="component" value="Chromosome 1"/>
</dbReference>
<feature type="transmembrane region" description="Helical" evidence="8">
    <location>
        <begin position="570"/>
        <end position="591"/>
    </location>
</feature>
<reference evidence="9 10" key="1">
    <citation type="submission" date="2020-11" db="EMBL/GenBank/DDBJ databases">
        <authorList>
            <person name="Wallbank WR R."/>
            <person name="Pardo Diaz C."/>
            <person name="Kozak K."/>
            <person name="Martin S."/>
            <person name="Jiggins C."/>
            <person name="Moest M."/>
            <person name="Warren A I."/>
            <person name="Generalovic N T."/>
            <person name="Byers J.R.P. K."/>
            <person name="Montejo-Kovacevich G."/>
            <person name="Yen C E."/>
        </authorList>
    </citation>
    <scope>NUCLEOTIDE SEQUENCE [LARGE SCALE GENOMIC DNA]</scope>
</reference>
<dbReference type="GO" id="GO:0007635">
    <property type="term" value="P:chemosensory behavior"/>
    <property type="evidence" value="ECO:0007669"/>
    <property type="project" value="TreeGrafter"/>
</dbReference>
<accession>A0A7R8UG49</accession>
<dbReference type="PANTHER" id="PTHR21143:SF104">
    <property type="entry name" value="GUSTATORY RECEPTOR 8A-RELATED"/>
    <property type="match status" value="1"/>
</dbReference>
<keyword evidence="2 8" id="KW-1003">Cell membrane</keyword>
<feature type="transmembrane region" description="Helical" evidence="8">
    <location>
        <begin position="50"/>
        <end position="72"/>
    </location>
</feature>
<dbReference type="AlphaFoldDB" id="A0A7R8UG49"/>
<comment type="subcellular location">
    <subcellularLocation>
        <location evidence="1 8">Cell membrane</location>
        <topology evidence="1 8">Multi-pass membrane protein</topology>
    </subcellularLocation>
</comment>
<feature type="transmembrane region" description="Helical" evidence="8">
    <location>
        <begin position="526"/>
        <end position="550"/>
    </location>
</feature>
<keyword evidence="6 8" id="KW-0675">Receptor</keyword>
<dbReference type="GO" id="GO:0043025">
    <property type="term" value="C:neuronal cell body"/>
    <property type="evidence" value="ECO:0007669"/>
    <property type="project" value="TreeGrafter"/>
</dbReference>
<evidence type="ECO:0000256" key="6">
    <source>
        <dbReference type="ARBA" id="ARBA00023170"/>
    </source>
</evidence>
<keyword evidence="7 8" id="KW-0807">Transducer</keyword>
<evidence type="ECO:0000313" key="9">
    <source>
        <dbReference type="EMBL" id="CAD7079954.1"/>
    </source>
</evidence>
<proteinExistence type="inferred from homology"/>
<feature type="transmembrane region" description="Helical" evidence="8">
    <location>
        <begin position="265"/>
        <end position="289"/>
    </location>
</feature>
<gene>
    <name evidence="9" type="ORF">HERILL_LOCUS3137</name>
</gene>
<name>A0A7R8UG49_HERIL</name>
<protein>
    <recommendedName>
        <fullName evidence="8">Gustatory receptor</fullName>
    </recommendedName>
</protein>
<dbReference type="GO" id="GO:0008049">
    <property type="term" value="P:male courtship behavior"/>
    <property type="evidence" value="ECO:0007669"/>
    <property type="project" value="TreeGrafter"/>
</dbReference>
<keyword evidence="3 8" id="KW-0812">Transmembrane</keyword>
<evidence type="ECO:0000256" key="3">
    <source>
        <dbReference type="ARBA" id="ARBA00022692"/>
    </source>
</evidence>
<dbReference type="PANTHER" id="PTHR21143">
    <property type="entry name" value="INVERTEBRATE GUSTATORY RECEPTOR"/>
    <property type="match status" value="1"/>
</dbReference>
<sequence length="689" mass="79081">MLHRLRKRFIKPKDFYDSMKPLLDVYYFCGLIPLRIKEGPRGRKSLHFSYSGPVATLMYLMVFGSCLIVAVTKKESMVGYFLESSVTELGDSLELASGTLSFFGIYLVSILNYRKFVIGTQIMERIDTSLTALGVWFDYSKMLKRIYFYVFLLTGLTMGFLFGSYWLLNDGDMNMDIAVYLTFLLPLVPITLTFLMMICITQVLMKLRSPLNDIREFAIEPNYGYTYKFDFGKIGNLLKTPETTVSEIGKVIDMNRDACKIYNEYFGFQMVTILVVSSVTILFDCYHLLNEIEFDRFTGSNSDVKCMIFFTLQLFYYVIEILIIARLCTELVEEVLIKLNSHLKDPNHRIAKITSPDDLDYGLIEFSPKSPVLTIMEIGTIVELLQVAVRTFNEYFGYQMVIIIGIALLTITFDCYYMLDRIFDVDSSTGVNNNTNCIIFFTLQVLHFWIDIFVIVEECLSVVKEVLIKLNSHLKDPNHRTAKITSPDNLDYGLIEFSPKSPVLTIMEIGTIVELLQVAVRTFNEYFGYQMVIIIGIALLTITFDCYYMLDRIFDVDSSTGVNNNTNCIIFFTLQVLHFWIDIFVIVEECLSVVKESKRTATYVHRLINTVKDESLRTSLSYLSLQLVHREVRFSAAGFFNIDRTLCLNIAGTCTTYLIILLQFASYDPTKIIENQKIASNSSNIIPSN</sequence>
<dbReference type="EMBL" id="LR899009">
    <property type="protein sequence ID" value="CAD7079954.1"/>
    <property type="molecule type" value="Genomic_DNA"/>
</dbReference>
<dbReference type="InParanoid" id="A0A7R8UG49"/>